<reference evidence="2" key="1">
    <citation type="journal article" date="2021" name="Proc. Natl. Acad. Sci. U.S.A.">
        <title>Three genomes in the algal genus Volvox reveal the fate of a haploid sex-determining region after a transition to homothallism.</title>
        <authorList>
            <person name="Yamamoto K."/>
            <person name="Hamaji T."/>
            <person name="Kawai-Toyooka H."/>
            <person name="Matsuzaki R."/>
            <person name="Takahashi F."/>
            <person name="Nishimura Y."/>
            <person name="Kawachi M."/>
            <person name="Noguchi H."/>
            <person name="Minakuchi Y."/>
            <person name="Umen J.G."/>
            <person name="Toyoda A."/>
            <person name="Nozaki H."/>
        </authorList>
    </citation>
    <scope>NUCLEOTIDE SEQUENCE</scope>
    <source>
        <strain evidence="2">NIES-3780</strain>
    </source>
</reference>
<dbReference type="InterPro" id="IPR025747">
    <property type="entry name" value="ThiC-associated_dom"/>
</dbReference>
<dbReference type="InterPro" id="IPR002817">
    <property type="entry name" value="ThiC/BzaA/B"/>
</dbReference>
<dbReference type="PANTHER" id="PTHR30557:SF1">
    <property type="entry name" value="PHOSPHOMETHYLPYRIMIDINE SYNTHASE, CHLOROPLASTIC"/>
    <property type="match status" value="1"/>
</dbReference>
<dbReference type="PANTHER" id="PTHR30557">
    <property type="entry name" value="THIAMINE BIOSYNTHESIS PROTEIN THIC"/>
    <property type="match status" value="1"/>
</dbReference>
<organism evidence="2 3">
    <name type="scientific">Volvox africanus</name>
    <dbReference type="NCBI Taxonomy" id="51714"/>
    <lineage>
        <taxon>Eukaryota</taxon>
        <taxon>Viridiplantae</taxon>
        <taxon>Chlorophyta</taxon>
        <taxon>core chlorophytes</taxon>
        <taxon>Chlorophyceae</taxon>
        <taxon>CS clade</taxon>
        <taxon>Chlamydomonadales</taxon>
        <taxon>Volvocaceae</taxon>
        <taxon>Volvox</taxon>
    </lineage>
</organism>
<feature type="domain" description="ThiC-associated" evidence="1">
    <location>
        <begin position="103"/>
        <end position="165"/>
    </location>
</feature>
<evidence type="ECO:0000313" key="2">
    <source>
        <dbReference type="EMBL" id="GIL49179.1"/>
    </source>
</evidence>
<accession>A0A8J4AXG2</accession>
<protein>
    <recommendedName>
        <fullName evidence="1">ThiC-associated domain-containing protein</fullName>
    </recommendedName>
</protein>
<keyword evidence="3" id="KW-1185">Reference proteome</keyword>
<dbReference type="Proteomes" id="UP000747399">
    <property type="component" value="Unassembled WGS sequence"/>
</dbReference>
<dbReference type="Pfam" id="PF13667">
    <property type="entry name" value="ThiC-associated"/>
    <property type="match status" value="1"/>
</dbReference>
<proteinExistence type="predicted"/>
<sequence length="250" mass="27481">MPTTMQLYSRIRDSVTVRKAGKVRTGGFRSRPLSLRVRSEAIISPPAPTESDAETAAELARLQKGNAFEELKALATSPRQSVNRPQKNDDIAFRQAPTIQDCFPESKKLYKDVKYDDEITIQVPYRRIHLSNGTDFDVYDTSGPQVADPRLGLPKLRQPWIARRDANGVTARVGVTQMALARGGIISEEMAFAAAREGLDPEFVRSEVARGRAIIPANKRHVELEPCVIGVRGAGPAHRARPDAAVSVLS</sequence>
<dbReference type="GO" id="GO:0051536">
    <property type="term" value="F:iron-sulfur cluster binding"/>
    <property type="evidence" value="ECO:0007669"/>
    <property type="project" value="InterPro"/>
</dbReference>
<dbReference type="EMBL" id="BNCO01000006">
    <property type="protein sequence ID" value="GIL49179.1"/>
    <property type="molecule type" value="Genomic_DNA"/>
</dbReference>
<dbReference type="GO" id="GO:0009228">
    <property type="term" value="P:thiamine biosynthetic process"/>
    <property type="evidence" value="ECO:0007669"/>
    <property type="project" value="InterPro"/>
</dbReference>
<gene>
    <name evidence="2" type="ORF">Vafri_5650</name>
</gene>
<evidence type="ECO:0000313" key="3">
    <source>
        <dbReference type="Proteomes" id="UP000747399"/>
    </source>
</evidence>
<dbReference type="AlphaFoldDB" id="A0A8J4AXG2"/>
<name>A0A8J4AXG2_9CHLO</name>
<evidence type="ECO:0000259" key="1">
    <source>
        <dbReference type="Pfam" id="PF13667"/>
    </source>
</evidence>
<comment type="caution">
    <text evidence="2">The sequence shown here is derived from an EMBL/GenBank/DDBJ whole genome shotgun (WGS) entry which is preliminary data.</text>
</comment>
<dbReference type="Pfam" id="PF01964">
    <property type="entry name" value="ThiC_Rad_SAM"/>
    <property type="match status" value="1"/>
</dbReference>